<proteinExistence type="predicted"/>
<protein>
    <submittedName>
        <fullName evidence="1">Uncharacterized protein</fullName>
    </submittedName>
</protein>
<dbReference type="Proteomes" id="UP000694005">
    <property type="component" value="Chromosome A09"/>
</dbReference>
<organism evidence="1 2">
    <name type="scientific">Brassica campestris</name>
    <name type="common">Field mustard</name>
    <dbReference type="NCBI Taxonomy" id="3711"/>
    <lineage>
        <taxon>Eukaryota</taxon>
        <taxon>Viridiplantae</taxon>
        <taxon>Streptophyta</taxon>
        <taxon>Embryophyta</taxon>
        <taxon>Tracheophyta</taxon>
        <taxon>Spermatophyta</taxon>
        <taxon>Magnoliopsida</taxon>
        <taxon>eudicotyledons</taxon>
        <taxon>Gunneridae</taxon>
        <taxon>Pentapetalae</taxon>
        <taxon>rosids</taxon>
        <taxon>malvids</taxon>
        <taxon>Brassicales</taxon>
        <taxon>Brassicaceae</taxon>
        <taxon>Brassiceae</taxon>
        <taxon>Brassica</taxon>
    </lineage>
</organism>
<dbReference type="EMBL" id="LS974625">
    <property type="protein sequence ID" value="CAG7862089.1"/>
    <property type="molecule type" value="Genomic_DNA"/>
</dbReference>
<evidence type="ECO:0000313" key="2">
    <source>
        <dbReference type="Proteomes" id="UP000694005"/>
    </source>
</evidence>
<reference evidence="1 2" key="1">
    <citation type="submission" date="2021-07" db="EMBL/GenBank/DDBJ databases">
        <authorList>
            <consortium name="Genoscope - CEA"/>
            <person name="William W."/>
        </authorList>
    </citation>
    <scope>NUCLEOTIDE SEQUENCE [LARGE SCALE GENOMIC DNA]</scope>
</reference>
<sequence length="96" mass="10897">MALTNALQYIRFNASLLLLKLSHGEPPTPICPIFFSYLPKIKRDLKTWAAMASTKVQRIMIQLIVEARLREGRAVNMRMICCRKENATSTVLAFGD</sequence>
<gene>
    <name evidence="1" type="ORF">BRAPAZ1V2_A09P25560.2</name>
</gene>
<dbReference type="Gramene" id="A09p25560.2_BraZ1">
    <property type="protein sequence ID" value="A09p25560.2_BraZ1.CDS"/>
    <property type="gene ID" value="A09g25560.2_BraZ1"/>
</dbReference>
<accession>A0A8D9CT09</accession>
<evidence type="ECO:0000313" key="1">
    <source>
        <dbReference type="EMBL" id="CAG7862089.1"/>
    </source>
</evidence>
<dbReference type="AlphaFoldDB" id="A0A8D9CT09"/>
<name>A0A8D9CT09_BRACM</name>